<evidence type="ECO:0000313" key="2">
    <source>
        <dbReference type="Proteomes" id="UP000642070"/>
    </source>
</evidence>
<dbReference type="EMBL" id="BMPI01000004">
    <property type="protein sequence ID" value="GGM11788.1"/>
    <property type="molecule type" value="Genomic_DNA"/>
</dbReference>
<accession>A0A917WKI1</accession>
<reference evidence="1" key="1">
    <citation type="journal article" date="2014" name="Int. J. Syst. Evol. Microbiol.">
        <title>Complete genome sequence of Corynebacterium casei LMG S-19264T (=DSM 44701T), isolated from a smear-ripened cheese.</title>
        <authorList>
            <consortium name="US DOE Joint Genome Institute (JGI-PGF)"/>
            <person name="Walter F."/>
            <person name="Albersmeier A."/>
            <person name="Kalinowski J."/>
            <person name="Ruckert C."/>
        </authorList>
    </citation>
    <scope>NUCLEOTIDE SEQUENCE</scope>
    <source>
        <strain evidence="1">JCM 19831</strain>
    </source>
</reference>
<dbReference type="Proteomes" id="UP000642070">
    <property type="component" value="Unassembled WGS sequence"/>
</dbReference>
<evidence type="ECO:0000313" key="1">
    <source>
        <dbReference type="EMBL" id="GGM11788.1"/>
    </source>
</evidence>
<proteinExistence type="predicted"/>
<keyword evidence="2" id="KW-1185">Reference proteome</keyword>
<organism evidence="1 2">
    <name type="scientific">Dactylosporangium sucinum</name>
    <dbReference type="NCBI Taxonomy" id="1424081"/>
    <lineage>
        <taxon>Bacteria</taxon>
        <taxon>Bacillati</taxon>
        <taxon>Actinomycetota</taxon>
        <taxon>Actinomycetes</taxon>
        <taxon>Micromonosporales</taxon>
        <taxon>Micromonosporaceae</taxon>
        <taxon>Dactylosporangium</taxon>
    </lineage>
</organism>
<protein>
    <submittedName>
        <fullName evidence="1">Uncharacterized protein</fullName>
    </submittedName>
</protein>
<comment type="caution">
    <text evidence="1">The sequence shown here is derived from an EMBL/GenBank/DDBJ whole genome shotgun (WGS) entry which is preliminary data.</text>
</comment>
<reference evidence="1" key="2">
    <citation type="submission" date="2020-09" db="EMBL/GenBank/DDBJ databases">
        <authorList>
            <person name="Sun Q."/>
            <person name="Ohkuma M."/>
        </authorList>
    </citation>
    <scope>NUCLEOTIDE SEQUENCE</scope>
    <source>
        <strain evidence="1">JCM 19831</strain>
    </source>
</reference>
<name>A0A917WKI1_9ACTN</name>
<gene>
    <name evidence="1" type="ORF">GCM10007977_011140</name>
</gene>
<dbReference type="AlphaFoldDB" id="A0A917WKI1"/>
<sequence length="163" mass="16816">MRGWYVGRGWVGVEEGQPFDQRGVVEGQPESDVGAGALAGYRELVVAQGLHQGHAVEGCLVVGAVRGGRVGADDREVGGEEGGDVVPGGLGAGVVLQEEYRGAVAGPLEAQRDLPQVDPALLEAIEHAHSIPNCRARRTPFLNFNTSGGEVDVGAPGAEAERG</sequence>